<feature type="region of interest" description="Disordered" evidence="1">
    <location>
        <begin position="1150"/>
        <end position="1184"/>
    </location>
</feature>
<feature type="compositionally biased region" description="Pro residues" evidence="1">
    <location>
        <begin position="1151"/>
        <end position="1184"/>
    </location>
</feature>
<accession>A0ABX1QB30</accession>
<dbReference type="Pfam" id="PF26382">
    <property type="entry name" value="BREX_PglY_6th"/>
    <property type="match status" value="1"/>
</dbReference>
<dbReference type="RefSeq" id="WP_169259375.1">
    <property type="nucleotide sequence ID" value="NZ_WTVQ01000006.1"/>
</dbReference>
<name>A0ABX1QB30_9RHOO</name>
<evidence type="ECO:0000259" key="2">
    <source>
        <dbReference type="Pfam" id="PF26381"/>
    </source>
</evidence>
<feature type="domain" description="ATPase PglY 5th" evidence="2">
    <location>
        <begin position="840"/>
        <end position="937"/>
    </location>
</feature>
<evidence type="ECO:0000313" key="5">
    <source>
        <dbReference type="Proteomes" id="UP000648984"/>
    </source>
</evidence>
<organism evidence="4 5">
    <name type="scientific">Aromatoleum diolicum</name>
    <dbReference type="NCBI Taxonomy" id="75796"/>
    <lineage>
        <taxon>Bacteria</taxon>
        <taxon>Pseudomonadati</taxon>
        <taxon>Pseudomonadota</taxon>
        <taxon>Betaproteobacteria</taxon>
        <taxon>Rhodocyclales</taxon>
        <taxon>Rhodocyclaceae</taxon>
        <taxon>Aromatoleum</taxon>
    </lineage>
</organism>
<gene>
    <name evidence="4" type="ORF">GPA25_05610</name>
</gene>
<dbReference type="Proteomes" id="UP000648984">
    <property type="component" value="Unassembled WGS sequence"/>
</dbReference>
<dbReference type="InterPro" id="IPR058748">
    <property type="entry name" value="PglY_5th"/>
</dbReference>
<evidence type="ECO:0000256" key="1">
    <source>
        <dbReference type="SAM" id="MobiDB-lite"/>
    </source>
</evidence>
<evidence type="ECO:0000259" key="3">
    <source>
        <dbReference type="Pfam" id="PF26382"/>
    </source>
</evidence>
<dbReference type="EMBL" id="WTVQ01000006">
    <property type="protein sequence ID" value="NMG74231.1"/>
    <property type="molecule type" value="Genomic_DNA"/>
</dbReference>
<reference evidence="4 5" key="1">
    <citation type="submission" date="2019-12" db="EMBL/GenBank/DDBJ databases">
        <title>Comparative genomics gives insights into the taxonomy of the Azoarcus-Aromatoleum group and reveals separate origins of nif in the plant-associated Azoarcus and non-plant-associated Aromatoleum sub-groups.</title>
        <authorList>
            <person name="Lafos M."/>
            <person name="Maluk M."/>
            <person name="Batista M."/>
            <person name="Junghare M."/>
            <person name="Carmona M."/>
            <person name="Faoro H."/>
            <person name="Cruz L.M."/>
            <person name="Battistoni F."/>
            <person name="De Souza E."/>
            <person name="Pedrosa F."/>
            <person name="Chen W.-M."/>
            <person name="Poole P.S."/>
            <person name="Dixon R.A."/>
            <person name="James E.K."/>
        </authorList>
    </citation>
    <scope>NUCLEOTIDE SEQUENCE [LARGE SCALE GENOMIC DNA]</scope>
    <source>
        <strain evidence="4 5">22Lin</strain>
    </source>
</reference>
<proteinExistence type="predicted"/>
<keyword evidence="5" id="KW-1185">Reference proteome</keyword>
<sequence length="1232" mass="135778">MTLIRELIAIPEQVHQGDFVLKLADGVAHAEATLRDYVVTTQLNACFNDALTFIKQSVQGGTSKAAYLHGSFGSGKSHFMAVLNLLLDNNVSARSMPELANVVAQHNGWTQDRKFLLVPYHMIGARSMESAILGGYAEFVRKRHPDAPIPGFYLSERLFEDAVRMRNRIGDEAFFRDLNEGSDAGGGDDSGWGDLSGGWDAASFEAAMLEPPSGDDRVRLVGDLISRYFTAIADVAESRGEAFVPLDDGLSIMSRHAKALGYDAVILFLDELILWLASRAADVSFVSSEGTKLVKLVEAGNADRPIPLVSFVARQRDLRELVGENLAGSLQLQFSDVLRHWEARFHRITLEDRNLPAIAEKRVLRPTSEAARQTLGNAFDEFQKVRPEVWNTLLTETADKEMFRKVYPFSPALVQTLIAVSAALQRERTALKLMLQLLVDRRDDLELGQIIPVGDLFDVIADGDEPFSEAMRIHFDNAKRLYKQKLLPHLERQHGVTWENIRIGDADPAKARALRNDARLIKTLLLSALVPEVDSLKALTAQRLAALNHGTIRSPIPGRETQDVLRKCKEWAADIGEIKVTDDTNSLISIQVTGVDIEPIVRGPAASSDNPGNRRRRVREMLFEQLGVTDTNDLFATYPVLWRGTKREVEVLFENVREMSDEKLRGRPGTWTVVIDFPFDDPRFTPADDLARLADYRGDDTQTLVWMPSFFSAKAQHDLGRLVVLDYILTGERFNELAAHLALVDRGPAQALLRNQRDQLQQRVRQYLEVAYGIAGDSRDAVVNPMAPEDQFRSLDQTLTPLPPVGANLKSAFEALLDQLFRHQFPAHPVFDAEVKPVAVKKVWPELERAIGTADGRAPVGDRVVRQLIRSIADPVQLGKTGETHFVLGDHWRSHFLREQAKEGAPITVANLRKWMDQPLAMGLPAEAQNLIILSFAGQTNRSFVRGNAPYMPSIDQMPDDLELREQTLPEPGDWEAACKRAAALFGLTIPTSRNAGNVAKLVEEVQAKAREARDPIGSLVKTLNEKSALFPAAGDNHRLQTARSALALLAGLLSAEGAAVVTTLAGATIESSEVAMRQTLVKARELDEAVRNGAWDIFEAMKALTDERQAAARAIVAKVCETLAADEHAIGLKAALDDQRIKAVRLLTVAPPPPPTPPGPVTPPLPPTEPTPVSPGRPAPKPPVIVQESAAADLESTQALALLDDLHAQLDKDTDLRLSISWRLEKPGSSK</sequence>
<comment type="caution">
    <text evidence="4">The sequence shown here is derived from an EMBL/GenBank/DDBJ whole genome shotgun (WGS) entry which is preliminary data.</text>
</comment>
<feature type="domain" description="ATPase PglY C-terminal" evidence="3">
    <location>
        <begin position="979"/>
        <end position="1153"/>
    </location>
</feature>
<dbReference type="InterPro" id="IPR058747">
    <property type="entry name" value="PglY_C"/>
</dbReference>
<protein>
    <submittedName>
        <fullName evidence="4">Phage resistance protein</fullName>
    </submittedName>
</protein>
<evidence type="ECO:0000313" key="4">
    <source>
        <dbReference type="EMBL" id="NMG74231.1"/>
    </source>
</evidence>
<dbReference type="Pfam" id="PF26381">
    <property type="entry name" value="BREX_PglY_5th"/>
    <property type="match status" value="1"/>
</dbReference>